<dbReference type="PROSITE" id="PS51257">
    <property type="entry name" value="PROKAR_LIPOPROTEIN"/>
    <property type="match status" value="1"/>
</dbReference>
<feature type="signal peptide" evidence="2">
    <location>
        <begin position="1"/>
        <end position="25"/>
    </location>
</feature>
<evidence type="ECO:0008006" key="5">
    <source>
        <dbReference type="Google" id="ProtNLM"/>
    </source>
</evidence>
<evidence type="ECO:0000256" key="1">
    <source>
        <dbReference type="SAM" id="MobiDB-lite"/>
    </source>
</evidence>
<sequence length="111" mass="12306">MTNISRLIFSLSLPILLLSCKSTNAAEKVNCDGYFKDGSSCIHNGANNITIQKYEDHRTYIQQPSNVINDSPNNQAVTNVRKSSAESTNIFKLDDYKPTQPQMAQDDGLGH</sequence>
<dbReference type="Proteomes" id="UP000813215">
    <property type="component" value="Unassembled WGS sequence"/>
</dbReference>
<evidence type="ECO:0000313" key="3">
    <source>
        <dbReference type="EMBL" id="MBW4430973.1"/>
    </source>
</evidence>
<evidence type="ECO:0000313" key="4">
    <source>
        <dbReference type="Proteomes" id="UP000813215"/>
    </source>
</evidence>
<organism evidence="3 4">
    <name type="scientific">Pelatocladus maniniholoensis HA4357-MV3</name>
    <dbReference type="NCBI Taxonomy" id="1117104"/>
    <lineage>
        <taxon>Bacteria</taxon>
        <taxon>Bacillati</taxon>
        <taxon>Cyanobacteriota</taxon>
        <taxon>Cyanophyceae</taxon>
        <taxon>Nostocales</taxon>
        <taxon>Nostocaceae</taxon>
        <taxon>Pelatocladus</taxon>
    </lineage>
</organism>
<comment type="caution">
    <text evidence="3">The sequence shown here is derived from an EMBL/GenBank/DDBJ whole genome shotgun (WGS) entry which is preliminary data.</text>
</comment>
<proteinExistence type="predicted"/>
<protein>
    <recommendedName>
        <fullName evidence="5">Lipoprotein</fullName>
    </recommendedName>
</protein>
<gene>
    <name evidence="3" type="ORF">KME28_04365</name>
</gene>
<dbReference type="EMBL" id="JAHHHW010000044">
    <property type="protein sequence ID" value="MBW4430973.1"/>
    <property type="molecule type" value="Genomic_DNA"/>
</dbReference>
<reference evidence="3" key="1">
    <citation type="submission" date="2021-05" db="EMBL/GenBank/DDBJ databases">
        <authorList>
            <person name="Pietrasiak N."/>
            <person name="Ward R."/>
            <person name="Stajich J.E."/>
            <person name="Kurbessoian T."/>
        </authorList>
    </citation>
    <scope>NUCLEOTIDE SEQUENCE</scope>
    <source>
        <strain evidence="3">HA4357-MV3</strain>
    </source>
</reference>
<keyword evidence="2" id="KW-0732">Signal</keyword>
<evidence type="ECO:0000256" key="2">
    <source>
        <dbReference type="SAM" id="SignalP"/>
    </source>
</evidence>
<reference evidence="3" key="2">
    <citation type="journal article" date="2022" name="Microbiol. Resour. Announc.">
        <title>Metagenome Sequencing to Explore Phylogenomics of Terrestrial Cyanobacteria.</title>
        <authorList>
            <person name="Ward R.D."/>
            <person name="Stajich J.E."/>
            <person name="Johansen J.R."/>
            <person name="Huntemann M."/>
            <person name="Clum A."/>
            <person name="Foster B."/>
            <person name="Foster B."/>
            <person name="Roux S."/>
            <person name="Palaniappan K."/>
            <person name="Varghese N."/>
            <person name="Mukherjee S."/>
            <person name="Reddy T.B.K."/>
            <person name="Daum C."/>
            <person name="Copeland A."/>
            <person name="Chen I.A."/>
            <person name="Ivanova N.N."/>
            <person name="Kyrpides N.C."/>
            <person name="Shapiro N."/>
            <person name="Eloe-Fadrosh E.A."/>
            <person name="Pietrasiak N."/>
        </authorList>
    </citation>
    <scope>NUCLEOTIDE SEQUENCE</scope>
    <source>
        <strain evidence="3">HA4357-MV3</strain>
    </source>
</reference>
<dbReference type="AlphaFoldDB" id="A0A9E3H575"/>
<accession>A0A9E3H575</accession>
<name>A0A9E3H575_9NOST</name>
<feature type="chain" id="PRO_5038637028" description="Lipoprotein" evidence="2">
    <location>
        <begin position="26"/>
        <end position="111"/>
    </location>
</feature>
<feature type="region of interest" description="Disordered" evidence="1">
    <location>
        <begin position="90"/>
        <end position="111"/>
    </location>
</feature>
<feature type="region of interest" description="Disordered" evidence="1">
    <location>
        <begin position="64"/>
        <end position="83"/>
    </location>
</feature>